<dbReference type="AlphaFoldDB" id="A0A3S9P160"/>
<protein>
    <submittedName>
        <fullName evidence="5">N-acetyltransferase</fullName>
    </submittedName>
</protein>
<evidence type="ECO:0000256" key="4">
    <source>
        <dbReference type="ARBA" id="ARBA00023315"/>
    </source>
</evidence>
<dbReference type="Gene3D" id="2.160.10.10">
    <property type="entry name" value="Hexapeptide repeat proteins"/>
    <property type="match status" value="1"/>
</dbReference>
<dbReference type="SUPFAM" id="SSF51161">
    <property type="entry name" value="Trimeric LpxA-like enzymes"/>
    <property type="match status" value="1"/>
</dbReference>
<evidence type="ECO:0000256" key="2">
    <source>
        <dbReference type="ARBA" id="ARBA00022679"/>
    </source>
</evidence>
<organism evidence="5 6">
    <name type="scientific">Flammeovirga pectinis</name>
    <dbReference type="NCBI Taxonomy" id="2494373"/>
    <lineage>
        <taxon>Bacteria</taxon>
        <taxon>Pseudomonadati</taxon>
        <taxon>Bacteroidota</taxon>
        <taxon>Cytophagia</taxon>
        <taxon>Cytophagales</taxon>
        <taxon>Flammeovirgaceae</taxon>
        <taxon>Flammeovirga</taxon>
    </lineage>
</organism>
<dbReference type="InterPro" id="IPR018357">
    <property type="entry name" value="Hexapep_transf_CS"/>
</dbReference>
<keyword evidence="3" id="KW-0677">Repeat</keyword>
<proteinExistence type="inferred from homology"/>
<dbReference type="Gene3D" id="6.20.70.30">
    <property type="match status" value="1"/>
</dbReference>
<keyword evidence="6" id="KW-1185">Reference proteome</keyword>
<keyword evidence="2 5" id="KW-0808">Transferase</keyword>
<dbReference type="InterPro" id="IPR050179">
    <property type="entry name" value="Trans_hexapeptide_repeat"/>
</dbReference>
<dbReference type="EMBL" id="CP034562">
    <property type="protein sequence ID" value="AZQ61912.1"/>
    <property type="molecule type" value="Genomic_DNA"/>
</dbReference>
<gene>
    <name evidence="5" type="ORF">EI427_06565</name>
</gene>
<dbReference type="Proteomes" id="UP000267268">
    <property type="component" value="Chromosome 1"/>
</dbReference>
<dbReference type="PANTHER" id="PTHR43300:SF4">
    <property type="entry name" value="ACYL-[ACYL-CARRIER-PROTEIN]--UDP-N-ACETYLGLUCOSAMINE O-ACYLTRANSFERASE"/>
    <property type="match status" value="1"/>
</dbReference>
<evidence type="ECO:0000256" key="1">
    <source>
        <dbReference type="ARBA" id="ARBA00007274"/>
    </source>
</evidence>
<evidence type="ECO:0000313" key="6">
    <source>
        <dbReference type="Proteomes" id="UP000267268"/>
    </source>
</evidence>
<dbReference type="InterPro" id="IPR001451">
    <property type="entry name" value="Hexapep"/>
</dbReference>
<name>A0A3S9P160_9BACT</name>
<accession>A0A3S9P160</accession>
<sequence>MKFNNKNVTIHNDVKIGSNVEIGDNTTIYPNVIIGDNTIIANDCVIGEPINDYYRKRLEYVNPPTKIGSDSLIRSHTIIYCNSEFGNHLTTGHRVTIREKTIIGNHSSVGSYCDIQGDCVIGNYSRLHSYVNVGQKAKIGSFVFIYPYVTITNDLTPPSRPLKGVFIGDYTQIGTNSTLLSTSKINQSCLVAAGSIVFGEYENDSFISGNPAKRVGKLSKMPFFNDKGNRNYPWQKHFSEGLPWAEIGFEDWSKLQNDD</sequence>
<dbReference type="PROSITE" id="PS00101">
    <property type="entry name" value="HEXAPEP_TRANSFERASES"/>
    <property type="match status" value="1"/>
</dbReference>
<dbReference type="OrthoDB" id="9812571at2"/>
<dbReference type="InterPro" id="IPR011004">
    <property type="entry name" value="Trimer_LpxA-like_sf"/>
</dbReference>
<dbReference type="Pfam" id="PF00132">
    <property type="entry name" value="Hexapep"/>
    <property type="match status" value="2"/>
</dbReference>
<reference evidence="5 6" key="1">
    <citation type="submission" date="2018-12" db="EMBL/GenBank/DDBJ databases">
        <title>Flammeovirga pectinis sp. nov., isolated from the gut of the Korean scallop, Patinopecten yessoensis.</title>
        <authorList>
            <person name="Bae J.-W."/>
            <person name="Jeong Y.-S."/>
            <person name="Kang W."/>
        </authorList>
    </citation>
    <scope>NUCLEOTIDE SEQUENCE [LARGE SCALE GENOMIC DNA]</scope>
    <source>
        <strain evidence="5 6">L12M1</strain>
    </source>
</reference>
<keyword evidence="4" id="KW-0012">Acyltransferase</keyword>
<evidence type="ECO:0000256" key="3">
    <source>
        <dbReference type="ARBA" id="ARBA00022737"/>
    </source>
</evidence>
<comment type="similarity">
    <text evidence="1">Belongs to the transferase hexapeptide repeat family.</text>
</comment>
<dbReference type="PANTHER" id="PTHR43300">
    <property type="entry name" value="ACETYLTRANSFERASE"/>
    <property type="match status" value="1"/>
</dbReference>
<dbReference type="GO" id="GO:0016746">
    <property type="term" value="F:acyltransferase activity"/>
    <property type="evidence" value="ECO:0007669"/>
    <property type="project" value="UniProtKB-KW"/>
</dbReference>
<dbReference type="RefSeq" id="WP_126612901.1">
    <property type="nucleotide sequence ID" value="NZ_CP034562.1"/>
</dbReference>
<dbReference type="KEGG" id="fll:EI427_06565"/>
<evidence type="ECO:0000313" key="5">
    <source>
        <dbReference type="EMBL" id="AZQ61912.1"/>
    </source>
</evidence>